<name>A0ABV9PYU9_9BACL</name>
<keyword evidence="2" id="KW-1185">Reference proteome</keyword>
<dbReference type="Proteomes" id="UP001596002">
    <property type="component" value="Unassembled WGS sequence"/>
</dbReference>
<protein>
    <submittedName>
        <fullName evidence="1">Uncharacterized protein</fullName>
    </submittedName>
</protein>
<proteinExistence type="predicted"/>
<evidence type="ECO:0000313" key="1">
    <source>
        <dbReference type="EMBL" id="MFC4767235.1"/>
    </source>
</evidence>
<comment type="caution">
    <text evidence="1">The sequence shown here is derived from an EMBL/GenBank/DDBJ whole genome shotgun (WGS) entry which is preliminary data.</text>
</comment>
<evidence type="ECO:0000313" key="2">
    <source>
        <dbReference type="Proteomes" id="UP001596002"/>
    </source>
</evidence>
<reference evidence="2" key="1">
    <citation type="journal article" date="2019" name="Int. J. Syst. Evol. Microbiol.">
        <title>The Global Catalogue of Microorganisms (GCM) 10K type strain sequencing project: providing services to taxonomists for standard genome sequencing and annotation.</title>
        <authorList>
            <consortium name="The Broad Institute Genomics Platform"/>
            <consortium name="The Broad Institute Genome Sequencing Center for Infectious Disease"/>
            <person name="Wu L."/>
            <person name="Ma J."/>
        </authorList>
    </citation>
    <scope>NUCLEOTIDE SEQUENCE [LARGE SCALE GENOMIC DNA]</scope>
    <source>
        <strain evidence="2">WYCCWR 12678</strain>
    </source>
</reference>
<gene>
    <name evidence="1" type="ORF">ACFO8Q_07655</name>
</gene>
<sequence length="163" mass="19641">MNILALDPGHLTGLMYIRWEGRKRPVVVLERGFFREKELRFVLDRIFRHNPPDRILIERTHAHPVEGRTIRWMEDRRNIPYTIHPHLMHAILFGRLLGNRDEEGQRIRMDVAKEYGIRGVLSLHELDALLLIHFFLYEAEKRHADIEDPMWFYDVIRKQQQSI</sequence>
<dbReference type="EMBL" id="JBHSHC010000052">
    <property type="protein sequence ID" value="MFC4767235.1"/>
    <property type="molecule type" value="Genomic_DNA"/>
</dbReference>
<accession>A0ABV9PYU9</accession>
<organism evidence="1 2">
    <name type="scientific">Effusibacillus consociatus</name>
    <dbReference type="NCBI Taxonomy" id="1117041"/>
    <lineage>
        <taxon>Bacteria</taxon>
        <taxon>Bacillati</taxon>
        <taxon>Bacillota</taxon>
        <taxon>Bacilli</taxon>
        <taxon>Bacillales</taxon>
        <taxon>Alicyclobacillaceae</taxon>
        <taxon>Effusibacillus</taxon>
    </lineage>
</organism>
<dbReference type="RefSeq" id="WP_380025161.1">
    <property type="nucleotide sequence ID" value="NZ_JBHSHC010000052.1"/>
</dbReference>